<feature type="compositionally biased region" description="Basic and acidic residues" evidence="1">
    <location>
        <begin position="1"/>
        <end position="10"/>
    </location>
</feature>
<evidence type="ECO:0000313" key="3">
    <source>
        <dbReference type="Proteomes" id="UP000664277"/>
    </source>
</evidence>
<feature type="compositionally biased region" description="Polar residues" evidence="1">
    <location>
        <begin position="44"/>
        <end position="56"/>
    </location>
</feature>
<feature type="region of interest" description="Disordered" evidence="1">
    <location>
        <begin position="1"/>
        <end position="56"/>
    </location>
</feature>
<organism evidence="2 3">
    <name type="scientific">Candidatus Obscuribacter phosphatis</name>
    <dbReference type="NCBI Taxonomy" id="1906157"/>
    <lineage>
        <taxon>Bacteria</taxon>
        <taxon>Bacillati</taxon>
        <taxon>Candidatus Melainabacteria</taxon>
        <taxon>Candidatus Obscuribacterales</taxon>
        <taxon>Candidatus Obscuribacteraceae</taxon>
        <taxon>Candidatus Obscuribacter</taxon>
    </lineage>
</organism>
<comment type="caution">
    <text evidence="2">The sequence shown here is derived from an EMBL/GenBank/DDBJ whole genome shotgun (WGS) entry which is preliminary data.</text>
</comment>
<proteinExistence type="predicted"/>
<evidence type="ECO:0000313" key="2">
    <source>
        <dbReference type="EMBL" id="MBN8662629.1"/>
    </source>
</evidence>
<dbReference type="Proteomes" id="UP000664277">
    <property type="component" value="Unassembled WGS sequence"/>
</dbReference>
<name>A0A8J7PA43_9BACT</name>
<dbReference type="EMBL" id="JAFLCK010000046">
    <property type="protein sequence ID" value="MBN8662629.1"/>
    <property type="molecule type" value="Genomic_DNA"/>
</dbReference>
<protein>
    <submittedName>
        <fullName evidence="2">Uncharacterized protein</fullName>
    </submittedName>
</protein>
<reference evidence="2" key="1">
    <citation type="submission" date="2021-02" db="EMBL/GenBank/DDBJ databases">
        <title>Genome-Resolved Metagenomics of a Microbial Community Performing Photosynthetic Biological Nutrient Removal.</title>
        <authorList>
            <person name="Mcdaniel E.A."/>
        </authorList>
    </citation>
    <scope>NUCLEOTIDE SEQUENCE</scope>
    <source>
        <strain evidence="2">UWPOB_OBS1</strain>
    </source>
</reference>
<accession>A0A8J7PA43</accession>
<dbReference type="AlphaFoldDB" id="A0A8J7PA43"/>
<gene>
    <name evidence="2" type="ORF">J0M35_19835</name>
</gene>
<evidence type="ECO:0000256" key="1">
    <source>
        <dbReference type="SAM" id="MobiDB-lite"/>
    </source>
</evidence>
<sequence length="425" mass="47248">MSDAKAKDQGGEQQPKLEVQPMQSADVEDLLLAGRAEMDRVEQSRSNASDGSLRHYQSTTRIRQNLPADWQNQNQSIELIDGDVSVSRTNPLKEANLERGFNADGTPYKVFSTQLGQALEESGDIDKELTEGDYQSSIKLNVQVTNVPEVSAGVKLDELLGYVEQVMEAGARAVRPIEEHLSQPEAVNQDLWNLPGATGKVLEHLAQSPEQLNQDMAVVTGRILDTIDKPMTVQQRSAVAGALMPMFFFEGGGKQIDKTAASQMKLEQMTKEELTLLGIERVEMEMPAIPEDLRDLPLTKASKELLTAVEAKNRVIEIGLPDSFVLRHLDSFSAEASVFITGPLEADIILLRENPSKIAVLEEFLHGTQRKLSSLQDLDKIILELHVKDFMIRHRKLLGLSDADVQMLEALKLEELKRANMQGYR</sequence>